<protein>
    <submittedName>
        <fullName evidence="2">Phytochrome</fullName>
    </submittedName>
</protein>
<proteinExistence type="predicted"/>
<dbReference type="Proteomes" id="UP000887569">
    <property type="component" value="Unplaced"/>
</dbReference>
<evidence type="ECO:0000313" key="1">
    <source>
        <dbReference type="Proteomes" id="UP000887569"/>
    </source>
</evidence>
<reference evidence="2" key="1">
    <citation type="submission" date="2022-11" db="UniProtKB">
        <authorList>
            <consortium name="WormBaseParasite"/>
        </authorList>
    </citation>
    <scope>IDENTIFICATION</scope>
</reference>
<keyword evidence="1" id="KW-1185">Reference proteome</keyword>
<dbReference type="WBParaSite" id="PgB12X_g066_t01">
    <property type="protein sequence ID" value="PgB12X_g066_t01"/>
    <property type="gene ID" value="PgB12X_g066"/>
</dbReference>
<dbReference type="AlphaFoldDB" id="A0A914ZPS6"/>
<accession>A0A914ZPS6</accession>
<evidence type="ECO:0000313" key="2">
    <source>
        <dbReference type="WBParaSite" id="PgB12X_g066_t01"/>
    </source>
</evidence>
<name>A0A914ZPS6_PARUN</name>
<organism evidence="1 2">
    <name type="scientific">Parascaris univalens</name>
    <name type="common">Nematode worm</name>
    <dbReference type="NCBI Taxonomy" id="6257"/>
    <lineage>
        <taxon>Eukaryota</taxon>
        <taxon>Metazoa</taxon>
        <taxon>Ecdysozoa</taxon>
        <taxon>Nematoda</taxon>
        <taxon>Chromadorea</taxon>
        <taxon>Rhabditida</taxon>
        <taxon>Spirurina</taxon>
        <taxon>Ascaridomorpha</taxon>
        <taxon>Ascaridoidea</taxon>
        <taxon>Ascarididae</taxon>
        <taxon>Parascaris</taxon>
    </lineage>
</organism>
<sequence length="122" mass="13316">IQPSNLMGRSVVRMIREPTAELIEQFATLLTLDGRMLCDTRPSALLHSCSNAACQIQIATPIDAPGLVIGGIIFVHLSESPLSYVAALYVRKDFRWAVASTTINICSFLLVRYGKVISASLH</sequence>